<keyword evidence="3" id="KW-1185">Reference proteome</keyword>
<dbReference type="Gene3D" id="3.30.390.50">
    <property type="entry name" value="CO dehydrogenase flavoprotein, C-terminal domain"/>
    <property type="match status" value="1"/>
</dbReference>
<dbReference type="InterPro" id="IPR036683">
    <property type="entry name" value="CO_DH_flav_C_dom_sf"/>
</dbReference>
<dbReference type="InterPro" id="IPR005107">
    <property type="entry name" value="CO_DH_flav_C"/>
</dbReference>
<dbReference type="InterPro" id="IPR016169">
    <property type="entry name" value="FAD-bd_PCMH_sub2"/>
</dbReference>
<dbReference type="PANTHER" id="PTHR45444">
    <property type="entry name" value="XANTHINE DEHYDROGENASE"/>
    <property type="match status" value="1"/>
</dbReference>
<feature type="domain" description="FAD-binding PCMH-type" evidence="1">
    <location>
        <begin position="1"/>
        <end position="147"/>
    </location>
</feature>
<sequence length="385" mass="43443">MKLFSSAAPNNKFDYISTNLLNELKYIQKSGNILHIGASTTIDDVFDYCKKDTTNNRVLRALKEKISVFASNQTRNVASIIGNIVVASPSTDFTNFLPGVGAKIKIVDCLSSNEKEISFDHFFLDRYKTVLKETDVIKEISFNIFSLIEKDNKEFSDNDHIFVYKISNRREIAGCILSATIRADISDQTNKVNDIKIAFSKLSNTNPISRAKKAEKFLIGNEFTLENIKKSFDLIDEEFPISSKIDDGLDNYRRILSHNLLIKFYHQTQKERGEKYDESIVNDSYFSTTFSMNNLGSKPDYYELSSNHVPEISISCQCKDDGTTVPLDRLKGSESIGKSVTHLASPLQVQGKAEFTDDIPLETRVKHAAFVTSKIAHGNIKRINI</sequence>
<dbReference type="EMBL" id="JAPFFF010000002">
    <property type="protein sequence ID" value="KAK8896017.1"/>
    <property type="molecule type" value="Genomic_DNA"/>
</dbReference>
<dbReference type="SUPFAM" id="SSF56176">
    <property type="entry name" value="FAD-binding/transporter-associated domain-like"/>
    <property type="match status" value="1"/>
</dbReference>
<evidence type="ECO:0000313" key="2">
    <source>
        <dbReference type="EMBL" id="KAK8896017.1"/>
    </source>
</evidence>
<organism evidence="2 3">
    <name type="scientific">Tritrichomonas musculus</name>
    <dbReference type="NCBI Taxonomy" id="1915356"/>
    <lineage>
        <taxon>Eukaryota</taxon>
        <taxon>Metamonada</taxon>
        <taxon>Parabasalia</taxon>
        <taxon>Tritrichomonadida</taxon>
        <taxon>Tritrichomonadidae</taxon>
        <taxon>Tritrichomonas</taxon>
    </lineage>
</organism>
<protein>
    <recommendedName>
        <fullName evidence="1">FAD-binding PCMH-type domain-containing protein</fullName>
    </recommendedName>
</protein>
<proteinExistence type="predicted"/>
<gene>
    <name evidence="2" type="ORF">M9Y10_013904</name>
</gene>
<dbReference type="InterPro" id="IPR036856">
    <property type="entry name" value="Ald_Oxase/Xan_DH_a/b_sf"/>
</dbReference>
<reference evidence="2 3" key="1">
    <citation type="submission" date="2024-04" db="EMBL/GenBank/DDBJ databases">
        <title>Tritrichomonas musculus Genome.</title>
        <authorList>
            <person name="Alves-Ferreira E."/>
            <person name="Grigg M."/>
            <person name="Lorenzi H."/>
            <person name="Galac M."/>
        </authorList>
    </citation>
    <scope>NUCLEOTIDE SEQUENCE [LARGE SCALE GENOMIC DNA]</scope>
    <source>
        <strain evidence="2 3">EAF2021</strain>
    </source>
</reference>
<dbReference type="SUPFAM" id="SSF55447">
    <property type="entry name" value="CO dehydrogenase flavoprotein C-terminal domain-like"/>
    <property type="match status" value="1"/>
</dbReference>
<dbReference type="Proteomes" id="UP001470230">
    <property type="component" value="Unassembled WGS sequence"/>
</dbReference>
<dbReference type="PROSITE" id="PS51387">
    <property type="entry name" value="FAD_PCMH"/>
    <property type="match status" value="1"/>
</dbReference>
<comment type="caution">
    <text evidence="2">The sequence shown here is derived from an EMBL/GenBank/DDBJ whole genome shotgun (WGS) entry which is preliminary data.</text>
</comment>
<dbReference type="Pfam" id="PF00941">
    <property type="entry name" value="FAD_binding_5"/>
    <property type="match status" value="1"/>
</dbReference>
<dbReference type="Gene3D" id="3.90.1170.50">
    <property type="entry name" value="Aldehyde oxidase/xanthine dehydrogenase, a/b hammerhead"/>
    <property type="match status" value="1"/>
</dbReference>
<dbReference type="InterPro" id="IPR036318">
    <property type="entry name" value="FAD-bd_PCMH-like_sf"/>
</dbReference>
<dbReference type="InterPro" id="IPR016166">
    <property type="entry name" value="FAD-bd_PCMH"/>
</dbReference>
<evidence type="ECO:0000313" key="3">
    <source>
        <dbReference type="Proteomes" id="UP001470230"/>
    </source>
</evidence>
<dbReference type="InterPro" id="IPR002346">
    <property type="entry name" value="Mopterin_DH_FAD-bd"/>
</dbReference>
<dbReference type="Pfam" id="PF03450">
    <property type="entry name" value="CO_deh_flav_C"/>
    <property type="match status" value="1"/>
</dbReference>
<name>A0ABR2KY29_9EUKA</name>
<dbReference type="InterPro" id="IPR016208">
    <property type="entry name" value="Ald_Oxase/xanthine_DH-like"/>
</dbReference>
<dbReference type="Gene3D" id="3.30.465.10">
    <property type="match status" value="1"/>
</dbReference>
<evidence type="ECO:0000259" key="1">
    <source>
        <dbReference type="PROSITE" id="PS51387"/>
    </source>
</evidence>
<dbReference type="SUPFAM" id="SSF54665">
    <property type="entry name" value="CO dehydrogenase molybdoprotein N-domain-like"/>
    <property type="match status" value="1"/>
</dbReference>
<dbReference type="PANTHER" id="PTHR45444:SF3">
    <property type="entry name" value="XANTHINE DEHYDROGENASE"/>
    <property type="match status" value="1"/>
</dbReference>
<accession>A0ABR2KY29</accession>